<dbReference type="InterPro" id="IPR003692">
    <property type="entry name" value="Hydantoinase_B"/>
</dbReference>
<proteinExistence type="predicted"/>
<evidence type="ECO:0000259" key="1">
    <source>
        <dbReference type="Pfam" id="PF02538"/>
    </source>
</evidence>
<dbReference type="Pfam" id="PF02538">
    <property type="entry name" value="Hydantoinase_B"/>
    <property type="match status" value="1"/>
</dbReference>
<feature type="domain" description="Hydantoinase B/oxoprolinase" evidence="1">
    <location>
        <begin position="22"/>
        <end position="289"/>
    </location>
</feature>
<evidence type="ECO:0000313" key="4">
    <source>
        <dbReference type="WBParaSite" id="SBAD_0001143201-mRNA-1"/>
    </source>
</evidence>
<reference evidence="2 3" key="2">
    <citation type="submission" date="2018-11" db="EMBL/GenBank/DDBJ databases">
        <authorList>
            <consortium name="Pathogen Informatics"/>
        </authorList>
    </citation>
    <scope>NUCLEOTIDE SEQUENCE [LARGE SCALE GENOMIC DNA]</scope>
</reference>
<reference evidence="4" key="1">
    <citation type="submission" date="2016-06" db="UniProtKB">
        <authorList>
            <consortium name="WormBaseParasite"/>
        </authorList>
    </citation>
    <scope>IDENTIFICATION</scope>
</reference>
<dbReference type="GO" id="GO:0005829">
    <property type="term" value="C:cytosol"/>
    <property type="evidence" value="ECO:0007669"/>
    <property type="project" value="TreeGrafter"/>
</dbReference>
<dbReference type="InterPro" id="IPR045079">
    <property type="entry name" value="Oxoprolinase-like"/>
</dbReference>
<dbReference type="Proteomes" id="UP000270296">
    <property type="component" value="Unassembled WGS sequence"/>
</dbReference>
<evidence type="ECO:0000313" key="2">
    <source>
        <dbReference type="EMBL" id="VDP36744.1"/>
    </source>
</evidence>
<dbReference type="OrthoDB" id="3643at2759"/>
<accession>A0A183J5A7</accession>
<dbReference type="GO" id="GO:0006749">
    <property type="term" value="P:glutathione metabolic process"/>
    <property type="evidence" value="ECO:0007669"/>
    <property type="project" value="TreeGrafter"/>
</dbReference>
<dbReference type="GO" id="GO:0017168">
    <property type="term" value="F:5-oxoprolinase (ATP-hydrolyzing) activity"/>
    <property type="evidence" value="ECO:0007669"/>
    <property type="project" value="TreeGrafter"/>
</dbReference>
<dbReference type="PANTHER" id="PTHR11365">
    <property type="entry name" value="5-OXOPROLINASE RELATED"/>
    <property type="match status" value="1"/>
</dbReference>
<organism evidence="4">
    <name type="scientific">Soboliphyme baturini</name>
    <dbReference type="NCBI Taxonomy" id="241478"/>
    <lineage>
        <taxon>Eukaryota</taxon>
        <taxon>Metazoa</taxon>
        <taxon>Ecdysozoa</taxon>
        <taxon>Nematoda</taxon>
        <taxon>Enoplea</taxon>
        <taxon>Dorylaimia</taxon>
        <taxon>Dioctophymatida</taxon>
        <taxon>Dioctophymatoidea</taxon>
        <taxon>Soboliphymatidae</taxon>
        <taxon>Soboliphyme</taxon>
    </lineage>
</organism>
<keyword evidence="3" id="KW-1185">Reference proteome</keyword>
<dbReference type="EMBL" id="UZAM01015000">
    <property type="protein sequence ID" value="VDP36744.1"/>
    <property type="molecule type" value="Genomic_DNA"/>
</dbReference>
<protein>
    <submittedName>
        <fullName evidence="4">Hydantoinase_B domain-containing protein</fullName>
    </submittedName>
</protein>
<evidence type="ECO:0000313" key="3">
    <source>
        <dbReference type="Proteomes" id="UP000270296"/>
    </source>
</evidence>
<dbReference type="AlphaFoldDB" id="A0A183J5A7"/>
<sequence>MNFSKAVKILEAPGKIPGCSPCRNIDDCISDLRAQVAANKKGIDLTTDLIEQYGVAVVQAYMSHIQNNAEITVRKLLRDMTFKLNNSVMEATDFMDDGSAISLKVTIDQEAGSAVFDFTGTSCEVYANLNAPTAVTTAAVLYCIRCLIDDDIPLNQGCLKPIRITVPEGSLLNPSSNAAVVGGNVLTSQRIVDVILKCFKVCAASQGCMNNVSFGDTSFGYYETIAGGSGAGPNFPGCDGIQTHMTNTRITDPEILERRYPVVLIQFKIRKGSGGAGRFKGGDGLTREY</sequence>
<dbReference type="WBParaSite" id="SBAD_0001143201-mRNA-1">
    <property type="protein sequence ID" value="SBAD_0001143201-mRNA-1"/>
    <property type="gene ID" value="SBAD_0001143201"/>
</dbReference>
<name>A0A183J5A7_9BILA</name>
<dbReference type="PANTHER" id="PTHR11365:SF2">
    <property type="entry name" value="5-OXOPROLINASE"/>
    <property type="match status" value="1"/>
</dbReference>
<gene>
    <name evidence="2" type="ORF">SBAD_LOCUS11055</name>
</gene>